<dbReference type="Pfam" id="PF01041">
    <property type="entry name" value="DegT_DnrJ_EryC1"/>
    <property type="match status" value="1"/>
</dbReference>
<dbReference type="SUPFAM" id="SSF53383">
    <property type="entry name" value="PLP-dependent transferases"/>
    <property type="match status" value="1"/>
</dbReference>
<accession>A0A1Q2HNV3</accession>
<evidence type="ECO:0000313" key="4">
    <source>
        <dbReference type="EMBL" id="AQQ09148.1"/>
    </source>
</evidence>
<dbReference type="InterPro" id="IPR015424">
    <property type="entry name" value="PyrdxlP-dep_Trfase"/>
</dbReference>
<dbReference type="STRING" id="1940790.L21SP3_00948"/>
<dbReference type="InterPro" id="IPR026385">
    <property type="entry name" value="LegC-like"/>
</dbReference>
<evidence type="ECO:0000256" key="1">
    <source>
        <dbReference type="PIRSR" id="PIRSR000390-1"/>
    </source>
</evidence>
<dbReference type="EMBL" id="CP019633">
    <property type="protein sequence ID" value="AQQ09148.1"/>
    <property type="molecule type" value="Genomic_DNA"/>
</dbReference>
<gene>
    <name evidence="4" type="primary">epsN</name>
    <name evidence="4" type="ORF">L21SP3_00948</name>
</gene>
<comment type="similarity">
    <text evidence="3">Belongs to the DegT/DnrJ/EryC1 family.</text>
</comment>
<dbReference type="NCBIfam" id="TIGR04181">
    <property type="entry name" value="NHT_00031"/>
    <property type="match status" value="1"/>
</dbReference>
<protein>
    <submittedName>
        <fullName evidence="4">Pyridoxal phosphate-dependent aminotransferase EpsN</fullName>
        <ecNumber evidence="4">2.6.1.-</ecNumber>
    </submittedName>
</protein>
<proteinExistence type="inferred from homology"/>
<feature type="active site" description="Proton acceptor" evidence="1">
    <location>
        <position position="205"/>
    </location>
</feature>
<dbReference type="Gene3D" id="3.90.1150.10">
    <property type="entry name" value="Aspartate Aminotransferase, domain 1"/>
    <property type="match status" value="1"/>
</dbReference>
<dbReference type="GO" id="GO:0000271">
    <property type="term" value="P:polysaccharide biosynthetic process"/>
    <property type="evidence" value="ECO:0007669"/>
    <property type="project" value="TreeGrafter"/>
</dbReference>
<dbReference type="InterPro" id="IPR015421">
    <property type="entry name" value="PyrdxlP-dep_Trfase_major"/>
</dbReference>
<dbReference type="Proteomes" id="UP000188273">
    <property type="component" value="Chromosome"/>
</dbReference>
<organism evidence="4 5">
    <name type="scientific">Sedimentisphaera cyanobacteriorum</name>
    <dbReference type="NCBI Taxonomy" id="1940790"/>
    <lineage>
        <taxon>Bacteria</taxon>
        <taxon>Pseudomonadati</taxon>
        <taxon>Planctomycetota</taxon>
        <taxon>Phycisphaerae</taxon>
        <taxon>Sedimentisphaerales</taxon>
        <taxon>Sedimentisphaeraceae</taxon>
        <taxon>Sedimentisphaera</taxon>
    </lineage>
</organism>
<feature type="modified residue" description="N6-(pyridoxal phosphate)lysine" evidence="2">
    <location>
        <position position="205"/>
    </location>
</feature>
<dbReference type="Gene3D" id="3.40.640.10">
    <property type="entry name" value="Type I PLP-dependent aspartate aminotransferase-like (Major domain)"/>
    <property type="match status" value="1"/>
</dbReference>
<dbReference type="GO" id="GO:0008483">
    <property type="term" value="F:transaminase activity"/>
    <property type="evidence" value="ECO:0007669"/>
    <property type="project" value="UniProtKB-KW"/>
</dbReference>
<dbReference type="InterPro" id="IPR000653">
    <property type="entry name" value="DegT/StrS_aminotransferase"/>
</dbReference>
<evidence type="ECO:0000313" key="5">
    <source>
        <dbReference type="Proteomes" id="UP000188273"/>
    </source>
</evidence>
<keyword evidence="4" id="KW-0808">Transferase</keyword>
<evidence type="ECO:0000256" key="3">
    <source>
        <dbReference type="RuleBase" id="RU004508"/>
    </source>
</evidence>
<sequence length="390" mass="43511">MNDLILLSAPYFAGNEKKYVNECMESEWVSTSGRFVSELEDYLAGYVSSAGGACACVNGTSALHISLLLSGVKPGEEIIVPTLTFIAPINVVRYLHCEPVFIDCDSYMNMDPAGLASFLSEGCEQKGGRLYNKTSGRRIAAVVPVHIFGSICQMEQIMDAAAEHNLPVIEDATEALGSKITSGRYAGKYAGTIGDFGCFSFNGNKIITCGGGGMIVSEDPEMIRKSKYLTTQAKDDPLYYVHNEVGYNYRLTAVQAAIGLGQIEQIDNFIAHKKASFEKYKQAVSEIDGLRLIEIPDYCDSNYWFYSLFIEDSYPLSRDDLIHKFKENNIQVRPIWNLNHHQKPYRSCQAYNIEKAEYFFEHIVNLPCSSNLRDEEIQRVCYVLAGNGQK</sequence>
<dbReference type="EC" id="2.6.1.-" evidence="4"/>
<dbReference type="PANTHER" id="PTHR30244">
    <property type="entry name" value="TRANSAMINASE"/>
    <property type="match status" value="1"/>
</dbReference>
<dbReference type="GO" id="GO:0030170">
    <property type="term" value="F:pyridoxal phosphate binding"/>
    <property type="evidence" value="ECO:0007669"/>
    <property type="project" value="TreeGrafter"/>
</dbReference>
<evidence type="ECO:0000256" key="2">
    <source>
        <dbReference type="PIRSR" id="PIRSR000390-2"/>
    </source>
</evidence>
<keyword evidence="4" id="KW-0032">Aminotransferase</keyword>
<keyword evidence="2 3" id="KW-0663">Pyridoxal phosphate</keyword>
<dbReference type="KEGG" id="pbu:L21SP3_00948"/>
<dbReference type="InterPro" id="IPR015422">
    <property type="entry name" value="PyrdxlP-dep_Trfase_small"/>
</dbReference>
<dbReference type="RefSeq" id="WP_077539641.1">
    <property type="nucleotide sequence ID" value="NZ_CP019633.1"/>
</dbReference>
<dbReference type="PIRSF" id="PIRSF000390">
    <property type="entry name" value="PLP_StrS"/>
    <property type="match status" value="1"/>
</dbReference>
<dbReference type="AlphaFoldDB" id="A0A1Q2HNV3"/>
<dbReference type="PANTHER" id="PTHR30244:SF30">
    <property type="entry name" value="BLR5990 PROTEIN"/>
    <property type="match status" value="1"/>
</dbReference>
<keyword evidence="5" id="KW-1185">Reference proteome</keyword>
<dbReference type="CDD" id="cd00616">
    <property type="entry name" value="AHBA_syn"/>
    <property type="match status" value="1"/>
</dbReference>
<name>A0A1Q2HNV3_9BACT</name>
<dbReference type="OrthoDB" id="9810913at2"/>
<reference evidence="5" key="1">
    <citation type="submission" date="2017-02" db="EMBL/GenBank/DDBJ databases">
        <title>Comparative genomics and description of representatives of a novel lineage of planctomycetes thriving in anoxic sediments.</title>
        <authorList>
            <person name="Spring S."/>
            <person name="Bunk B."/>
            <person name="Sproer C."/>
            <person name="Klenk H.-P."/>
        </authorList>
    </citation>
    <scope>NUCLEOTIDE SEQUENCE [LARGE SCALE GENOMIC DNA]</scope>
    <source>
        <strain evidence="5">L21-RPul-D3</strain>
    </source>
</reference>